<evidence type="ECO:0000256" key="3">
    <source>
        <dbReference type="ARBA" id="ARBA00012078"/>
    </source>
</evidence>
<sequence length="296" mass="32182">MVRVRVPATTANFGPGFDCIGAALGLYNYIEMEFWPRPVVEVIGEGQGELIRDESNLVYRAATRVLSEAGVNKALRIKLENNIPLARGLGSSAACIAGGMMAANRLLGGPVPFDRIINLATEMEGHPDNVVPALIGGFSISILHEGKVIYRSFPMPDNLRFVAAIPRFHLETVKARKVLPREVPLSDAVFNLSRSALMVAAFCRGDFTDIEVFCQDKLHQPYRSQLIPGMEKVIKMATQKGALGCFLSGAGPAVICLAYEKQAPILGESMVEIFLDEGIESEYKILTPDGEGTIFL</sequence>
<evidence type="ECO:0000256" key="4">
    <source>
        <dbReference type="ARBA" id="ARBA00017858"/>
    </source>
</evidence>
<keyword evidence="6 13" id="KW-0808">Transferase</keyword>
<evidence type="ECO:0000256" key="6">
    <source>
        <dbReference type="ARBA" id="ARBA00022679"/>
    </source>
</evidence>
<dbReference type="Gene3D" id="3.30.230.10">
    <property type="match status" value="1"/>
</dbReference>
<proteinExistence type="inferred from homology"/>
<reference evidence="16 17" key="1">
    <citation type="submission" date="2018-10" db="EMBL/GenBank/DDBJ databases">
        <authorList>
            <person name="Zhang X."/>
        </authorList>
    </citation>
    <scope>NUCLEOTIDE SEQUENCE [LARGE SCALE GENOMIC DNA]</scope>
    <source>
        <strain evidence="16 17">SK-G1</strain>
    </source>
</reference>
<dbReference type="Proteomes" id="UP000280960">
    <property type="component" value="Chromosome"/>
</dbReference>
<dbReference type="KEGG" id="bacg:D2962_06900"/>
<dbReference type="InterPro" id="IPR014721">
    <property type="entry name" value="Ribsml_uS5_D2-typ_fold_subgr"/>
</dbReference>
<keyword evidence="17" id="KW-1185">Reference proteome</keyword>
<comment type="catalytic activity">
    <reaction evidence="11 13">
        <text>L-homoserine + ATP = O-phospho-L-homoserine + ADP + H(+)</text>
        <dbReference type="Rhea" id="RHEA:13985"/>
        <dbReference type="ChEBI" id="CHEBI:15378"/>
        <dbReference type="ChEBI" id="CHEBI:30616"/>
        <dbReference type="ChEBI" id="CHEBI:57476"/>
        <dbReference type="ChEBI" id="CHEBI:57590"/>
        <dbReference type="ChEBI" id="CHEBI:456216"/>
        <dbReference type="EC" id="2.7.1.39"/>
    </reaction>
</comment>
<evidence type="ECO:0000256" key="7">
    <source>
        <dbReference type="ARBA" id="ARBA00022697"/>
    </source>
</evidence>
<dbReference type="UniPathway" id="UPA00050">
    <property type="reaction ID" value="UER00064"/>
</dbReference>
<dbReference type="GO" id="GO:0005737">
    <property type="term" value="C:cytoplasm"/>
    <property type="evidence" value="ECO:0007669"/>
    <property type="project" value="UniProtKB-SubCell"/>
</dbReference>
<organism evidence="16 17">
    <name type="scientific">Biomaibacter acetigenes</name>
    <dbReference type="NCBI Taxonomy" id="2316383"/>
    <lineage>
        <taxon>Bacteria</taxon>
        <taxon>Bacillati</taxon>
        <taxon>Bacillota</taxon>
        <taxon>Clostridia</taxon>
        <taxon>Thermosediminibacterales</taxon>
        <taxon>Tepidanaerobacteraceae</taxon>
        <taxon>Biomaibacter</taxon>
    </lineage>
</organism>
<evidence type="ECO:0000256" key="11">
    <source>
        <dbReference type="ARBA" id="ARBA00049375"/>
    </source>
</evidence>
<evidence type="ECO:0000313" key="16">
    <source>
        <dbReference type="EMBL" id="AYO30386.1"/>
    </source>
</evidence>
<dbReference type="GO" id="GO:0009088">
    <property type="term" value="P:threonine biosynthetic process"/>
    <property type="evidence" value="ECO:0007669"/>
    <property type="project" value="UniProtKB-UniRule"/>
</dbReference>
<dbReference type="InterPro" id="IPR036554">
    <property type="entry name" value="GHMP_kinase_C_sf"/>
</dbReference>
<dbReference type="NCBIfam" id="NF002288">
    <property type="entry name" value="PRK01212.1-4"/>
    <property type="match status" value="1"/>
</dbReference>
<dbReference type="EMBL" id="CP033169">
    <property type="protein sequence ID" value="AYO30386.1"/>
    <property type="molecule type" value="Genomic_DNA"/>
</dbReference>
<comment type="similarity">
    <text evidence="2 13">Belongs to the GHMP kinase family. Homoserine kinase subfamily.</text>
</comment>
<comment type="pathway">
    <text evidence="1 13">Amino-acid biosynthesis; L-threonine biosynthesis; L-threonine from L-aspartate: step 4/5.</text>
</comment>
<dbReference type="PIRSF" id="PIRSF000676">
    <property type="entry name" value="Homoser_kin"/>
    <property type="match status" value="1"/>
</dbReference>
<protein>
    <recommendedName>
        <fullName evidence="4 13">Homoserine kinase</fullName>
        <shortName evidence="13">HK</shortName>
        <shortName evidence="13">HSK</shortName>
        <ecNumber evidence="3 13">2.7.1.39</ecNumber>
    </recommendedName>
</protein>
<keyword evidence="13" id="KW-0963">Cytoplasm</keyword>
<dbReference type="HAMAP" id="MF_00384">
    <property type="entry name" value="Homoser_kinase"/>
    <property type="match status" value="1"/>
</dbReference>
<keyword evidence="9 13" id="KW-0418">Kinase</keyword>
<evidence type="ECO:0000256" key="9">
    <source>
        <dbReference type="ARBA" id="ARBA00022777"/>
    </source>
</evidence>
<dbReference type="SUPFAM" id="SSF55060">
    <property type="entry name" value="GHMP Kinase, C-terminal domain"/>
    <property type="match status" value="1"/>
</dbReference>
<comment type="subcellular location">
    <subcellularLocation>
        <location evidence="13">Cytoplasm</location>
    </subcellularLocation>
</comment>
<gene>
    <name evidence="13" type="primary">thrB</name>
    <name evidence="16" type="ORF">D2962_06900</name>
</gene>
<evidence type="ECO:0000259" key="15">
    <source>
        <dbReference type="Pfam" id="PF08544"/>
    </source>
</evidence>
<evidence type="ECO:0000313" key="17">
    <source>
        <dbReference type="Proteomes" id="UP000280960"/>
    </source>
</evidence>
<keyword evidence="8 13" id="KW-0547">Nucleotide-binding</keyword>
<keyword evidence="5 13" id="KW-0028">Amino-acid biosynthesis</keyword>
<evidence type="ECO:0000256" key="5">
    <source>
        <dbReference type="ARBA" id="ARBA00022605"/>
    </source>
</evidence>
<feature type="domain" description="GHMP kinase C-terminal" evidence="15">
    <location>
        <begin position="198"/>
        <end position="266"/>
    </location>
</feature>
<dbReference type="Pfam" id="PF00288">
    <property type="entry name" value="GHMP_kinases_N"/>
    <property type="match status" value="1"/>
</dbReference>
<dbReference type="Gene3D" id="3.30.70.890">
    <property type="entry name" value="GHMP kinase, C-terminal domain"/>
    <property type="match status" value="1"/>
</dbReference>
<dbReference type="AlphaFoldDB" id="A0A3G2R4L1"/>
<keyword evidence="10 13" id="KW-0067">ATP-binding</keyword>
<name>A0A3G2R4L1_9FIRM</name>
<dbReference type="NCBIfam" id="TIGR00191">
    <property type="entry name" value="thrB"/>
    <property type="match status" value="1"/>
</dbReference>
<dbReference type="InterPro" id="IPR006203">
    <property type="entry name" value="GHMP_knse_ATP-bd_CS"/>
</dbReference>
<dbReference type="PROSITE" id="PS00627">
    <property type="entry name" value="GHMP_KINASES_ATP"/>
    <property type="match status" value="1"/>
</dbReference>
<evidence type="ECO:0000256" key="8">
    <source>
        <dbReference type="ARBA" id="ARBA00022741"/>
    </source>
</evidence>
<accession>A0A3G2R4L1</accession>
<dbReference type="InterPro" id="IPR020568">
    <property type="entry name" value="Ribosomal_Su5_D2-typ_SF"/>
</dbReference>
<feature type="binding site" evidence="13">
    <location>
        <begin position="84"/>
        <end position="94"/>
    </location>
    <ligand>
        <name>ATP</name>
        <dbReference type="ChEBI" id="CHEBI:30616"/>
    </ligand>
</feature>
<evidence type="ECO:0000256" key="2">
    <source>
        <dbReference type="ARBA" id="ARBA00007370"/>
    </source>
</evidence>
<dbReference type="InterPro" id="IPR013750">
    <property type="entry name" value="GHMP_kinase_C_dom"/>
</dbReference>
<dbReference type="GO" id="GO:0004413">
    <property type="term" value="F:homoserine kinase activity"/>
    <property type="evidence" value="ECO:0007669"/>
    <property type="project" value="UniProtKB-UniRule"/>
</dbReference>
<dbReference type="RefSeq" id="WP_122014574.1">
    <property type="nucleotide sequence ID" value="NZ_CP033169.1"/>
</dbReference>
<evidence type="ECO:0000259" key="14">
    <source>
        <dbReference type="Pfam" id="PF00288"/>
    </source>
</evidence>
<dbReference type="Pfam" id="PF08544">
    <property type="entry name" value="GHMP_kinases_C"/>
    <property type="match status" value="1"/>
</dbReference>
<keyword evidence="7 13" id="KW-0791">Threonine biosynthesis</keyword>
<dbReference type="GO" id="GO:0005524">
    <property type="term" value="F:ATP binding"/>
    <property type="evidence" value="ECO:0007669"/>
    <property type="project" value="UniProtKB-UniRule"/>
</dbReference>
<dbReference type="InterPro" id="IPR000870">
    <property type="entry name" value="Homoserine_kinase"/>
</dbReference>
<evidence type="ECO:0000256" key="10">
    <source>
        <dbReference type="ARBA" id="ARBA00022840"/>
    </source>
</evidence>
<evidence type="ECO:0000256" key="12">
    <source>
        <dbReference type="ARBA" id="ARBA00049954"/>
    </source>
</evidence>
<dbReference type="EC" id="2.7.1.39" evidence="3 13"/>
<comment type="function">
    <text evidence="12 13">Catalyzes the ATP-dependent phosphorylation of L-homoserine to L-homoserine phosphate.</text>
</comment>
<feature type="domain" description="GHMP kinase N-terminal" evidence="14">
    <location>
        <begin position="56"/>
        <end position="137"/>
    </location>
</feature>
<dbReference type="InterPro" id="IPR006204">
    <property type="entry name" value="GHMP_kinase_N_dom"/>
</dbReference>
<evidence type="ECO:0000256" key="1">
    <source>
        <dbReference type="ARBA" id="ARBA00005015"/>
    </source>
</evidence>
<dbReference type="PRINTS" id="PR00958">
    <property type="entry name" value="HOMSERKINASE"/>
</dbReference>
<dbReference type="SUPFAM" id="SSF54211">
    <property type="entry name" value="Ribosomal protein S5 domain 2-like"/>
    <property type="match status" value="1"/>
</dbReference>
<evidence type="ECO:0000256" key="13">
    <source>
        <dbReference type="HAMAP-Rule" id="MF_00384"/>
    </source>
</evidence>
<dbReference type="PANTHER" id="PTHR20861">
    <property type="entry name" value="HOMOSERINE/4-DIPHOSPHOCYTIDYL-2-C-METHYL-D-ERYTHRITOL KINASE"/>
    <property type="match status" value="1"/>
</dbReference>
<dbReference type="PANTHER" id="PTHR20861:SF1">
    <property type="entry name" value="HOMOSERINE KINASE"/>
    <property type="match status" value="1"/>
</dbReference>